<evidence type="ECO:0000313" key="3">
    <source>
        <dbReference type="Proteomes" id="UP000680656"/>
    </source>
</evidence>
<dbReference type="SUPFAM" id="SSF53383">
    <property type="entry name" value="PLP-dependent transferases"/>
    <property type="match status" value="1"/>
</dbReference>
<dbReference type="PIRSF" id="PIRSF000390">
    <property type="entry name" value="PLP_StrS"/>
    <property type="match status" value="1"/>
</dbReference>
<dbReference type="EMBL" id="CP075546">
    <property type="protein sequence ID" value="QVV89238.1"/>
    <property type="molecule type" value="Genomic_DNA"/>
</dbReference>
<evidence type="ECO:0000313" key="2">
    <source>
        <dbReference type="EMBL" id="QVV89238.1"/>
    </source>
</evidence>
<keyword evidence="1" id="KW-0663">Pyridoxal phosphate</keyword>
<gene>
    <name evidence="2" type="primary">rffA</name>
    <name evidence="2" type="synonym">fcnA</name>
    <name evidence="2" type="synonym">wecE</name>
    <name evidence="2" type="ORF">KHC33_01490</name>
</gene>
<organism evidence="2 3">
    <name type="scientific">Methanospirillum purgamenti</name>
    <dbReference type="NCBI Taxonomy" id="2834276"/>
    <lineage>
        <taxon>Archaea</taxon>
        <taxon>Methanobacteriati</taxon>
        <taxon>Methanobacteriota</taxon>
        <taxon>Stenosarchaea group</taxon>
        <taxon>Methanomicrobia</taxon>
        <taxon>Methanomicrobiales</taxon>
        <taxon>Methanospirillaceae</taxon>
        <taxon>Methanospirillum</taxon>
    </lineage>
</organism>
<proteinExistence type="inferred from homology"/>
<dbReference type="InterPro" id="IPR015421">
    <property type="entry name" value="PyrdxlP-dep_Trfase_major"/>
</dbReference>
<evidence type="ECO:0000256" key="1">
    <source>
        <dbReference type="RuleBase" id="RU004508"/>
    </source>
</evidence>
<sequence length="373" mass="42442">MIPFNKQNLFGSELKYIQDAYDQGKLSGDGKYTKLCSTFMEEKFGGERVLLTPSCTHALELAALLIDIKPGDEVIMPSYTFVSTANAFVLRGARPIFCDIRPDTLNIDEEKIEDLITERTKAIVPVHYAGVACDMDRIMKIAHNHDLYVIEDAAQGVNAGYKGKYLGTIGHFGCYSFHETKNYSMGEGGALIINDKRFVERAEIIREKGTDRSKFYRGEIDKYSWVDIGSSYLPSEISAAVLWAQFEHLDEIQERRMRIWNAYYSGLYPYEGANKIRLPIIPNSAEHNAHLFYVLLNSEPARDKMLSLLKEKGIFAVFHYLPLHTSPFGLSLGYKEGDLPITEEISRKLIRLPIYTSIHISEVNKIIDYFANY</sequence>
<dbReference type="PANTHER" id="PTHR30244:SF34">
    <property type="entry name" value="DTDP-4-AMINO-4,6-DIDEOXYGALACTOSE TRANSAMINASE"/>
    <property type="match status" value="1"/>
</dbReference>
<dbReference type="PANTHER" id="PTHR30244">
    <property type="entry name" value="TRANSAMINASE"/>
    <property type="match status" value="1"/>
</dbReference>
<dbReference type="EC" id="2.6.1.59" evidence="2"/>
<dbReference type="NCBIfam" id="NF008687">
    <property type="entry name" value="PRK11706.1"/>
    <property type="match status" value="1"/>
</dbReference>
<dbReference type="RefSeq" id="WP_214420038.1">
    <property type="nucleotide sequence ID" value="NZ_CP075546.1"/>
</dbReference>
<dbReference type="GO" id="GO:0000271">
    <property type="term" value="P:polysaccharide biosynthetic process"/>
    <property type="evidence" value="ECO:0007669"/>
    <property type="project" value="TreeGrafter"/>
</dbReference>
<dbReference type="InterPro" id="IPR012749">
    <property type="entry name" value="WecE-like"/>
</dbReference>
<dbReference type="Gene3D" id="3.40.640.10">
    <property type="entry name" value="Type I PLP-dependent aspartate aminotransferase-like (Major domain)"/>
    <property type="match status" value="1"/>
</dbReference>
<dbReference type="AlphaFoldDB" id="A0A8E7B2E4"/>
<dbReference type="Proteomes" id="UP000680656">
    <property type="component" value="Chromosome"/>
</dbReference>
<dbReference type="NCBIfam" id="TIGR02379">
    <property type="entry name" value="ECA_wecE"/>
    <property type="match status" value="1"/>
</dbReference>
<dbReference type="GeneID" id="65095816"/>
<dbReference type="CDD" id="cd00616">
    <property type="entry name" value="AHBA_syn"/>
    <property type="match status" value="1"/>
</dbReference>
<keyword evidence="2" id="KW-0032">Aminotransferase</keyword>
<dbReference type="InterPro" id="IPR000653">
    <property type="entry name" value="DegT/StrS_aminotransferase"/>
</dbReference>
<dbReference type="GO" id="GO:0019180">
    <property type="term" value="F:dTDP-4-amino-4,6-dideoxygalactose transaminase activity"/>
    <property type="evidence" value="ECO:0007669"/>
    <property type="project" value="UniProtKB-EC"/>
</dbReference>
<comment type="similarity">
    <text evidence="1">Belongs to the DegT/DnrJ/EryC1 family.</text>
</comment>
<name>A0A8E7B2E4_9EURY</name>
<keyword evidence="3" id="KW-1185">Reference proteome</keyword>
<dbReference type="KEGG" id="mrtj:KHC33_01490"/>
<reference evidence="2 3" key="1">
    <citation type="submission" date="2021-05" db="EMBL/GenBank/DDBJ databases">
        <title>A novel Methanospirillum isolate from a pyrite-forming mixed culture.</title>
        <authorList>
            <person name="Bunk B."/>
            <person name="Sproer C."/>
            <person name="Spring S."/>
            <person name="Pester M."/>
        </authorList>
    </citation>
    <scope>NUCLEOTIDE SEQUENCE [LARGE SCALE GENOMIC DNA]</scope>
    <source>
        <strain evidence="2 3">J.3.6.1-F.2.7.3</strain>
    </source>
</reference>
<protein>
    <submittedName>
        <fullName evidence="2">dTDP-4-amino-4,6-dideoxygalactose transaminase</fullName>
        <ecNumber evidence="2">2.6.1.59</ecNumber>
    </submittedName>
</protein>
<dbReference type="GO" id="GO:0030170">
    <property type="term" value="F:pyridoxal phosphate binding"/>
    <property type="evidence" value="ECO:0007669"/>
    <property type="project" value="TreeGrafter"/>
</dbReference>
<dbReference type="Pfam" id="PF01041">
    <property type="entry name" value="DegT_DnrJ_EryC1"/>
    <property type="match status" value="1"/>
</dbReference>
<accession>A0A8E7B2E4</accession>
<dbReference type="InterPro" id="IPR015424">
    <property type="entry name" value="PyrdxlP-dep_Trfase"/>
</dbReference>
<dbReference type="FunFam" id="3.40.640.10:FF:000037">
    <property type="entry name" value="dTDP-4-amino-4,6-dideoxygalactose transaminase"/>
    <property type="match status" value="1"/>
</dbReference>
<keyword evidence="2" id="KW-0808">Transferase</keyword>